<reference evidence="1 2" key="1">
    <citation type="journal article" date="2015" name="Genome Announc.">
        <title>Complete Genome Sequence of the Novel Temperate Clostridium difficile Phage phiCDIF1296T.</title>
        <authorList>
            <person name="Wittmann J."/>
            <person name="Riedel T."/>
            <person name="Bunk B."/>
            <person name="Sproer C."/>
            <person name="Gronow S."/>
            <person name="Overmann J."/>
        </authorList>
    </citation>
    <scope>NUCLEOTIDE SEQUENCE [LARGE SCALE GENOMIC DNA]</scope>
    <source>
        <strain evidence="2">ATCC 9689 / DSM 1296 / BCRC 10642 / JCM 1296 / NCIMB 10666 / NCTC 11209 / 90556-M6S</strain>
    </source>
</reference>
<gene>
    <name evidence="1" type="ORF">CDIF1296T_phi017</name>
</gene>
<evidence type="ECO:0000313" key="2">
    <source>
        <dbReference type="Proteomes" id="UP001510562"/>
    </source>
</evidence>
<sequence>MANQAKKNDYSFFMFNDIIYFVDDECISYKIGFRD</sequence>
<protein>
    <submittedName>
        <fullName evidence="1">Uncharacterized protein</fullName>
    </submittedName>
</protein>
<dbReference type="Proteomes" id="UP001510562">
    <property type="component" value="Chromosome"/>
</dbReference>
<name>A0ACA7UNC8_CLODI</name>
<accession>A0ACA7UNC8</accession>
<evidence type="ECO:0000313" key="1">
    <source>
        <dbReference type="EMBL" id="AKP44691.1"/>
    </source>
</evidence>
<proteinExistence type="predicted"/>
<dbReference type="EMBL" id="CP011970">
    <property type="protein sequence ID" value="AKP44691.1"/>
    <property type="molecule type" value="Genomic_DNA"/>
</dbReference>
<keyword evidence="2" id="KW-1185">Reference proteome</keyword>
<organism evidence="1 2">
    <name type="scientific">Clostridioides difficile ATCC 9689 = DSM 1296</name>
    <dbReference type="NCBI Taxonomy" id="1121308"/>
    <lineage>
        <taxon>Bacteria</taxon>
        <taxon>Bacillati</taxon>
        <taxon>Bacillota</taxon>
        <taxon>Clostridia</taxon>
        <taxon>Peptostreptococcales</taxon>
        <taxon>Peptostreptococcaceae</taxon>
        <taxon>Clostridioides</taxon>
    </lineage>
</organism>